<dbReference type="EMBL" id="BQNB010012296">
    <property type="protein sequence ID" value="GJT01776.1"/>
    <property type="molecule type" value="Genomic_DNA"/>
</dbReference>
<evidence type="ECO:0000259" key="1">
    <source>
        <dbReference type="PROSITE" id="PS50994"/>
    </source>
</evidence>
<dbReference type="PANTHER" id="PTHR45835:SF99">
    <property type="entry name" value="CHROMO DOMAIN-CONTAINING PROTEIN-RELATED"/>
    <property type="match status" value="1"/>
</dbReference>
<reference evidence="2" key="2">
    <citation type="submission" date="2022-01" db="EMBL/GenBank/DDBJ databases">
        <authorList>
            <person name="Yamashiro T."/>
            <person name="Shiraishi A."/>
            <person name="Satake H."/>
            <person name="Nakayama K."/>
        </authorList>
    </citation>
    <scope>NUCLEOTIDE SEQUENCE</scope>
</reference>
<dbReference type="InterPro" id="IPR036397">
    <property type="entry name" value="RNaseH_sf"/>
</dbReference>
<evidence type="ECO:0000313" key="3">
    <source>
        <dbReference type="Proteomes" id="UP001151760"/>
    </source>
</evidence>
<dbReference type="PANTHER" id="PTHR45835">
    <property type="entry name" value="YALI0A06105P"/>
    <property type="match status" value="1"/>
</dbReference>
<evidence type="ECO:0000313" key="2">
    <source>
        <dbReference type="EMBL" id="GJT01776.1"/>
    </source>
</evidence>
<reference evidence="2" key="1">
    <citation type="journal article" date="2022" name="Int. J. Mol. Sci.">
        <title>Draft Genome of Tanacetum Coccineum: Genomic Comparison of Closely Related Tanacetum-Family Plants.</title>
        <authorList>
            <person name="Yamashiro T."/>
            <person name="Shiraishi A."/>
            <person name="Nakayama K."/>
            <person name="Satake H."/>
        </authorList>
    </citation>
    <scope>NUCLEOTIDE SEQUENCE</scope>
</reference>
<keyword evidence="2" id="KW-0808">Transferase</keyword>
<protein>
    <submittedName>
        <fullName evidence="2">Reverse transcriptase domain-containing protein</fullName>
    </submittedName>
</protein>
<name>A0ABQ5AGI3_9ASTR</name>
<feature type="domain" description="Integrase catalytic" evidence="1">
    <location>
        <begin position="117"/>
        <end position="218"/>
    </location>
</feature>
<keyword evidence="2" id="KW-0548">Nucleotidyltransferase</keyword>
<dbReference type="SUPFAM" id="SSF53098">
    <property type="entry name" value="Ribonuclease H-like"/>
    <property type="match status" value="1"/>
</dbReference>
<proteinExistence type="predicted"/>
<comment type="caution">
    <text evidence="2">The sequence shown here is derived from an EMBL/GenBank/DDBJ whole genome shotgun (WGS) entry which is preliminary data.</text>
</comment>
<keyword evidence="2" id="KW-0695">RNA-directed DNA polymerase</keyword>
<keyword evidence="3" id="KW-1185">Reference proteome</keyword>
<dbReference type="GO" id="GO:0003964">
    <property type="term" value="F:RNA-directed DNA polymerase activity"/>
    <property type="evidence" value="ECO:0007669"/>
    <property type="project" value="UniProtKB-KW"/>
</dbReference>
<organism evidence="2 3">
    <name type="scientific">Tanacetum coccineum</name>
    <dbReference type="NCBI Taxonomy" id="301880"/>
    <lineage>
        <taxon>Eukaryota</taxon>
        <taxon>Viridiplantae</taxon>
        <taxon>Streptophyta</taxon>
        <taxon>Embryophyta</taxon>
        <taxon>Tracheophyta</taxon>
        <taxon>Spermatophyta</taxon>
        <taxon>Magnoliopsida</taxon>
        <taxon>eudicotyledons</taxon>
        <taxon>Gunneridae</taxon>
        <taxon>Pentapetalae</taxon>
        <taxon>asterids</taxon>
        <taxon>campanulids</taxon>
        <taxon>Asterales</taxon>
        <taxon>Asteraceae</taxon>
        <taxon>Asteroideae</taxon>
        <taxon>Anthemideae</taxon>
        <taxon>Anthemidinae</taxon>
        <taxon>Tanacetum</taxon>
    </lineage>
</organism>
<gene>
    <name evidence="2" type="ORF">Tco_0822945</name>
</gene>
<dbReference type="InterPro" id="IPR012337">
    <property type="entry name" value="RNaseH-like_sf"/>
</dbReference>
<accession>A0ABQ5AGI3</accession>
<dbReference type="Proteomes" id="UP001151760">
    <property type="component" value="Unassembled WGS sequence"/>
</dbReference>
<dbReference type="Gene3D" id="3.30.420.10">
    <property type="entry name" value="Ribonuclease H-like superfamily/Ribonuclease H"/>
    <property type="match status" value="1"/>
</dbReference>
<dbReference type="PROSITE" id="PS50994">
    <property type="entry name" value="INTEGRASE"/>
    <property type="match status" value="1"/>
</dbReference>
<sequence length="334" mass="38414">MNSDTKDGHHGTCDAMTTLPSIRDFSQQNTCLIYLGDHTTSIDLLNPSLLILIRLCTHAKRQGEMVTVEMLAWLDQLMEIEGKVDRLTLGMPVTWIVRGDFEMENWNPHHETYNNDLVTRHRVPVSIISDRDGCFTSSFWQTLQKVLGTRLDMSTTYHPPTDGQSEHTIQTCEDVLRAYMSDSGGSWDVHLPLAKFLYNNSYHSSIRCALFEAWHGRKCRSHVLWAKIGEIRSIGPELVQETTNKVILIKEKLKAARDCQKSYVGNMRKHLELKLKYLADTNLHVHLEEIKVDKTLRFVEEPVEIIDREVESLKRSRILIVKSIGTRSEVMRIS</sequence>
<dbReference type="InterPro" id="IPR001584">
    <property type="entry name" value="Integrase_cat-core"/>
</dbReference>